<evidence type="ECO:0000313" key="1">
    <source>
        <dbReference type="EMBL" id="OUP35327.1"/>
    </source>
</evidence>
<name>A0A1Y4JS45_9BACE</name>
<accession>A0A1Y4JS45</accession>
<evidence type="ECO:0000313" key="2">
    <source>
        <dbReference type="Proteomes" id="UP000196587"/>
    </source>
</evidence>
<protein>
    <submittedName>
        <fullName evidence="1">Uncharacterized protein</fullName>
    </submittedName>
</protein>
<dbReference type="AlphaFoldDB" id="A0A1Y4JS45"/>
<proteinExistence type="predicted"/>
<reference evidence="2" key="1">
    <citation type="submission" date="2017-04" db="EMBL/GenBank/DDBJ databases">
        <title>Function of individual gut microbiota members based on whole genome sequencing of pure cultures obtained from chicken caecum.</title>
        <authorList>
            <person name="Medvecky M."/>
            <person name="Cejkova D."/>
            <person name="Polansky O."/>
            <person name="Karasova D."/>
            <person name="Kubasova T."/>
            <person name="Cizek A."/>
            <person name="Rychlik I."/>
        </authorList>
    </citation>
    <scope>NUCLEOTIDE SEQUENCE [LARGE SCALE GENOMIC DNA]</scope>
    <source>
        <strain evidence="2">An189</strain>
    </source>
</reference>
<dbReference type="Proteomes" id="UP000196587">
    <property type="component" value="Unassembled WGS sequence"/>
</dbReference>
<organism evidence="1 2">
    <name type="scientific">Bacteroides clarus</name>
    <dbReference type="NCBI Taxonomy" id="626929"/>
    <lineage>
        <taxon>Bacteria</taxon>
        <taxon>Pseudomonadati</taxon>
        <taxon>Bacteroidota</taxon>
        <taxon>Bacteroidia</taxon>
        <taxon>Bacteroidales</taxon>
        <taxon>Bacteroidaceae</taxon>
        <taxon>Bacteroides</taxon>
    </lineage>
</organism>
<sequence>MRHKKFIERNERYDIVQWKFKGIPITFRFWKNGSQIAEIKVDENFAKANGYESVEDMAEKTIGQAKFNEMFGGVPEWIRTDAEGNFMFVGMNPILFN</sequence>
<comment type="caution">
    <text evidence="1">The sequence shown here is derived from an EMBL/GenBank/DDBJ whole genome shotgun (WGS) entry which is preliminary data.</text>
</comment>
<gene>
    <name evidence="1" type="ORF">B5F24_04975</name>
</gene>
<dbReference type="EMBL" id="NFKE01000003">
    <property type="protein sequence ID" value="OUP35327.1"/>
    <property type="molecule type" value="Genomic_DNA"/>
</dbReference>